<dbReference type="FunCoup" id="I1IR63">
    <property type="interactions" value="1308"/>
</dbReference>
<dbReference type="EMBL" id="CM000883">
    <property type="protein sequence ID" value="PNT64812.1"/>
    <property type="molecule type" value="Genomic_DNA"/>
</dbReference>
<dbReference type="InterPro" id="IPR045897">
    <property type="entry name" value="BPI/LBP_pln"/>
</dbReference>
<dbReference type="InterPro" id="IPR030675">
    <property type="entry name" value="BPI/LBP"/>
</dbReference>
<dbReference type="AlphaFoldDB" id="I1IR63"/>
<feature type="signal peptide" evidence="2">
    <location>
        <begin position="1"/>
        <end position="27"/>
    </location>
</feature>
<dbReference type="OrthoDB" id="10255543at2759"/>
<dbReference type="Pfam" id="PF01273">
    <property type="entry name" value="LBP_BPI_CETP"/>
    <property type="match status" value="1"/>
</dbReference>
<dbReference type="GO" id="GO:0001530">
    <property type="term" value="F:lipopolysaccharide binding"/>
    <property type="evidence" value="ECO:0000318"/>
    <property type="project" value="GO_Central"/>
</dbReference>
<dbReference type="EnsemblPlants" id="PNT64815">
    <property type="protein sequence ID" value="PNT64815"/>
    <property type="gene ID" value="BRADI_4g33450v3"/>
</dbReference>
<dbReference type="Proteomes" id="UP000008810">
    <property type="component" value="Chromosome 4"/>
</dbReference>
<dbReference type="RefSeq" id="XP_010238290.1">
    <property type="nucleotide sequence ID" value="XM_010239988.3"/>
</dbReference>
<feature type="domain" description="Lipid-binding serum glycoprotein C-terminal" evidence="3">
    <location>
        <begin position="277"/>
        <end position="475"/>
    </location>
</feature>
<dbReference type="InterPro" id="IPR017943">
    <property type="entry name" value="Bactericidal_perm-incr_a/b_dom"/>
</dbReference>
<dbReference type="GO" id="GO:0005615">
    <property type="term" value="C:extracellular space"/>
    <property type="evidence" value="ECO:0007669"/>
    <property type="project" value="InterPro"/>
</dbReference>
<reference evidence="4" key="2">
    <citation type="submission" date="2017-06" db="EMBL/GenBank/DDBJ databases">
        <title>WGS assembly of Brachypodium distachyon.</title>
        <authorList>
            <consortium name="The International Brachypodium Initiative"/>
            <person name="Lucas S."/>
            <person name="Harmon-Smith M."/>
            <person name="Lail K."/>
            <person name="Tice H."/>
            <person name="Grimwood J."/>
            <person name="Bruce D."/>
            <person name="Barry K."/>
            <person name="Shu S."/>
            <person name="Lindquist E."/>
            <person name="Wang M."/>
            <person name="Pitluck S."/>
            <person name="Vogel J.P."/>
            <person name="Garvin D.F."/>
            <person name="Mockler T.C."/>
            <person name="Schmutz J."/>
            <person name="Rokhsar D."/>
            <person name="Bevan M.W."/>
        </authorList>
    </citation>
    <scope>NUCLEOTIDE SEQUENCE</scope>
    <source>
        <strain evidence="4">Bd21</strain>
    </source>
</reference>
<evidence type="ECO:0000256" key="2">
    <source>
        <dbReference type="SAM" id="SignalP"/>
    </source>
</evidence>
<keyword evidence="6" id="KW-1185">Reference proteome</keyword>
<reference evidence="4 5" key="1">
    <citation type="journal article" date="2010" name="Nature">
        <title>Genome sequencing and analysis of the model grass Brachypodium distachyon.</title>
        <authorList>
            <consortium name="International Brachypodium Initiative"/>
        </authorList>
    </citation>
    <scope>NUCLEOTIDE SEQUENCE [LARGE SCALE GENOMIC DNA]</scope>
    <source>
        <strain evidence="4 5">Bd21</strain>
    </source>
</reference>
<dbReference type="Gramene" id="KQJ90714">
    <property type="protein sequence ID" value="KQJ90714"/>
    <property type="gene ID" value="BRADI_4g33450v3"/>
</dbReference>
<proteinExistence type="predicted"/>
<protein>
    <recommendedName>
        <fullName evidence="3">Lipid-binding serum glycoprotein C-terminal domain-containing protein</fullName>
    </recommendedName>
</protein>
<dbReference type="OMA" id="DPYMEID"/>
<dbReference type="Pfam" id="PF02886">
    <property type="entry name" value="LBP_BPI_CETP_C"/>
    <property type="match status" value="1"/>
</dbReference>
<dbReference type="eggNOG" id="KOG4160">
    <property type="taxonomic scope" value="Eukaryota"/>
</dbReference>
<evidence type="ECO:0000313" key="6">
    <source>
        <dbReference type="Proteomes" id="UP000008810"/>
    </source>
</evidence>
<dbReference type="PIRSF" id="PIRSF002417">
    <property type="entry name" value="Lipid_binding_protein"/>
    <property type="match status" value="1"/>
</dbReference>
<name>I1IR63_BRADI</name>
<dbReference type="GO" id="GO:1903409">
    <property type="term" value="P:reactive oxygen species biosynthetic process"/>
    <property type="evidence" value="ECO:0000318"/>
    <property type="project" value="GO_Central"/>
</dbReference>
<dbReference type="PANTHER" id="PTHR46801">
    <property type="entry name" value="OS06G0309200 PROTEIN"/>
    <property type="match status" value="1"/>
</dbReference>
<dbReference type="EMBL" id="CM000883">
    <property type="protein sequence ID" value="KQJ90714.1"/>
    <property type="molecule type" value="Genomic_DNA"/>
</dbReference>
<dbReference type="PANTHER" id="PTHR46801:SF5">
    <property type="entry name" value="OS09G0482720 PROTEIN"/>
    <property type="match status" value="1"/>
</dbReference>
<dbReference type="EnsemblPlants" id="KQJ90714">
    <property type="protein sequence ID" value="KQJ90714"/>
    <property type="gene ID" value="BRADI_4g33450v3"/>
</dbReference>
<accession>I1IR63</accession>
<sequence length="515" mass="55643">MGNPLLLLLLLFLLGVLMFSTTCPAAASPHISAVVSQSGLDFAKDLLVSQAAETLEHLSVPDIERSVSIPVIGTVSMVASGIVLEGVSVANSTVAAGDTGVVVSATFSGVNLTMEWSYSYSSWVVTISDSGNASIQVEGMDVGVSMGMKNEKGSLKLFVIECGCYMKDLDITLNGGSSWFYQGFIDAFSNHIRSSVENAITNKIMEGASKLDLFLEKLPKEIYVDEVAAMNVTFVNDPLFKSSSVEFDIDGLFIPSGKTAVRSYMHSGDIKFATPLGGCSRMLWLSLDEDVFNSISALYFKAGLLQHMVDKVPDQFLLNTASWRFLIPRLYRKYPDKNMVLNISAISPPSVKINVGRIDATVDLDVTVNILAIGDIVPVACISLSVDVSGGASVSGNNLAGRVGLDYFSFTLKWSDIGKLHTGIVQSVMRIFLKSLFVPYVNSYLEQGFPLPIIKGFIISDAYILISHSRIIVSSDVAFIETMKKPGIKQVYEQVSADMAIMHDGNHHEASSISS</sequence>
<dbReference type="KEGG" id="bdi:100826584"/>
<dbReference type="HOGENOM" id="CLU_028970_0_0_1"/>
<keyword evidence="2" id="KW-0732">Signal</keyword>
<dbReference type="Gene3D" id="3.15.20.10">
    <property type="entry name" value="Bactericidal permeability-increasing protein, domain 2"/>
    <property type="match status" value="1"/>
</dbReference>
<dbReference type="InterPro" id="IPR001124">
    <property type="entry name" value="Lipid-bd_serum_glycop_C"/>
</dbReference>
<dbReference type="GeneID" id="100826584"/>
<dbReference type="STRING" id="15368.I1IR63"/>
<evidence type="ECO:0000313" key="4">
    <source>
        <dbReference type="EMBL" id="KQJ90714.1"/>
    </source>
</evidence>
<dbReference type="EMBL" id="CM000883">
    <property type="protein sequence ID" value="PNT64815.1"/>
    <property type="molecule type" value="Genomic_DNA"/>
</dbReference>
<dbReference type="ExpressionAtlas" id="I1IR63">
    <property type="expression patterns" value="baseline"/>
</dbReference>
<evidence type="ECO:0000259" key="3">
    <source>
        <dbReference type="SMART" id="SM00329"/>
    </source>
</evidence>
<dbReference type="EnsemblPlants" id="PNT64812">
    <property type="protein sequence ID" value="PNT64812"/>
    <property type="gene ID" value="BRADI_4g33450v3"/>
</dbReference>
<evidence type="ECO:0000313" key="5">
    <source>
        <dbReference type="EnsemblPlants" id="PNT64815"/>
    </source>
</evidence>
<organism evidence="5">
    <name type="scientific">Brachypodium distachyon</name>
    <name type="common">Purple false brome</name>
    <name type="synonym">Trachynia distachya</name>
    <dbReference type="NCBI Taxonomy" id="15368"/>
    <lineage>
        <taxon>Eukaryota</taxon>
        <taxon>Viridiplantae</taxon>
        <taxon>Streptophyta</taxon>
        <taxon>Embryophyta</taxon>
        <taxon>Tracheophyta</taxon>
        <taxon>Spermatophyta</taxon>
        <taxon>Magnoliopsida</taxon>
        <taxon>Liliopsida</taxon>
        <taxon>Poales</taxon>
        <taxon>Poaceae</taxon>
        <taxon>BOP clade</taxon>
        <taxon>Pooideae</taxon>
        <taxon>Stipodae</taxon>
        <taxon>Brachypodieae</taxon>
        <taxon>Brachypodium</taxon>
    </lineage>
</organism>
<dbReference type="SMART" id="SM00329">
    <property type="entry name" value="BPI2"/>
    <property type="match status" value="1"/>
</dbReference>
<gene>
    <name evidence="5" type="primary">LOC100826584</name>
    <name evidence="4" type="ORF">BRADI_4g33450v3</name>
</gene>
<dbReference type="SUPFAM" id="SSF55394">
    <property type="entry name" value="Bactericidal permeability-increasing protein, BPI"/>
    <property type="match status" value="2"/>
</dbReference>
<reference evidence="5" key="3">
    <citation type="submission" date="2018-08" db="UniProtKB">
        <authorList>
            <consortium name="EnsemblPlants"/>
        </authorList>
    </citation>
    <scope>IDENTIFICATION</scope>
    <source>
        <strain evidence="5">cv. Bd21</strain>
    </source>
</reference>
<dbReference type="Gramene" id="PNT64815">
    <property type="protein sequence ID" value="PNT64815"/>
    <property type="gene ID" value="BRADI_4g33450v3"/>
</dbReference>
<evidence type="ECO:0000256" key="1">
    <source>
        <dbReference type="ARBA" id="ARBA00023180"/>
    </source>
</evidence>
<dbReference type="Gene3D" id="3.15.10.10">
    <property type="entry name" value="Bactericidal permeability-increasing protein, domain 1"/>
    <property type="match status" value="1"/>
</dbReference>
<feature type="chain" id="PRO_5014095432" description="Lipid-binding serum glycoprotein C-terminal domain-containing protein" evidence="2">
    <location>
        <begin position="28"/>
        <end position="515"/>
    </location>
</feature>
<dbReference type="Gramene" id="PNT64812">
    <property type="protein sequence ID" value="PNT64812"/>
    <property type="gene ID" value="BRADI_4g33450v3"/>
</dbReference>
<keyword evidence="1" id="KW-0325">Glycoprotein</keyword>
<dbReference type="InterPro" id="IPR017942">
    <property type="entry name" value="Lipid-bd_serum_glycop_N"/>
</dbReference>